<feature type="chain" id="PRO_5015403220" description="Entericidin" evidence="1">
    <location>
        <begin position="21"/>
        <end position="67"/>
    </location>
</feature>
<reference evidence="2 3" key="1">
    <citation type="submission" date="2018-04" db="EMBL/GenBank/DDBJ databases">
        <title>Pedobacter chongqingensis sp. nov., isolated from a rottenly hemp rope.</title>
        <authorList>
            <person name="Cai Y."/>
        </authorList>
    </citation>
    <scope>NUCLEOTIDE SEQUENCE [LARGE SCALE GENOMIC DNA]</scope>
    <source>
        <strain evidence="2 3">FJ4-8</strain>
    </source>
</reference>
<keyword evidence="1" id="KW-0732">Signal</keyword>
<evidence type="ECO:0008006" key="4">
    <source>
        <dbReference type="Google" id="ProtNLM"/>
    </source>
</evidence>
<name>A0A2U2PHS6_9SPHI</name>
<evidence type="ECO:0000313" key="3">
    <source>
        <dbReference type="Proteomes" id="UP000245647"/>
    </source>
</evidence>
<evidence type="ECO:0000256" key="1">
    <source>
        <dbReference type="SAM" id="SignalP"/>
    </source>
</evidence>
<gene>
    <name evidence="2" type="ORF">DDR33_08475</name>
</gene>
<proteinExistence type="predicted"/>
<keyword evidence="3" id="KW-1185">Reference proteome</keyword>
<accession>A0A2U2PHS6</accession>
<comment type="caution">
    <text evidence="2">The sequence shown here is derived from an EMBL/GenBank/DDBJ whole genome shotgun (WGS) entry which is preliminary data.</text>
</comment>
<dbReference type="Proteomes" id="UP000245647">
    <property type="component" value="Unassembled WGS sequence"/>
</dbReference>
<organism evidence="2 3">
    <name type="scientific">Pararcticibacter amylolyticus</name>
    <dbReference type="NCBI Taxonomy" id="2173175"/>
    <lineage>
        <taxon>Bacteria</taxon>
        <taxon>Pseudomonadati</taxon>
        <taxon>Bacteroidota</taxon>
        <taxon>Sphingobacteriia</taxon>
        <taxon>Sphingobacteriales</taxon>
        <taxon>Sphingobacteriaceae</taxon>
        <taxon>Pararcticibacter</taxon>
    </lineage>
</organism>
<dbReference type="PROSITE" id="PS51257">
    <property type="entry name" value="PROKAR_LIPOPROTEIN"/>
    <property type="match status" value="1"/>
</dbReference>
<dbReference type="AlphaFoldDB" id="A0A2U2PHS6"/>
<dbReference type="RefSeq" id="WP_109415347.1">
    <property type="nucleotide sequence ID" value="NZ_QEAS01000006.1"/>
</dbReference>
<dbReference type="OrthoDB" id="9957206at2"/>
<dbReference type="EMBL" id="QEAS01000006">
    <property type="protein sequence ID" value="PWG80963.1"/>
    <property type="molecule type" value="Genomic_DNA"/>
</dbReference>
<feature type="signal peptide" evidence="1">
    <location>
        <begin position="1"/>
        <end position="20"/>
    </location>
</feature>
<evidence type="ECO:0000313" key="2">
    <source>
        <dbReference type="EMBL" id="PWG80963.1"/>
    </source>
</evidence>
<sequence>MKTKLLILALMTSLAFTACSGGGSREETDDKDSIDAVKSADSLLQQELNADTSASSLDSVDSLSEKN</sequence>
<protein>
    <recommendedName>
        <fullName evidence="4">Entericidin</fullName>
    </recommendedName>
</protein>